<comment type="caution">
    <text evidence="1">The sequence shown here is derived from an EMBL/GenBank/DDBJ whole genome shotgun (WGS) entry which is preliminary data.</text>
</comment>
<protein>
    <submittedName>
        <fullName evidence="1">Uncharacterized protein</fullName>
    </submittedName>
</protein>
<organism evidence="1 2">
    <name type="scientific">Streptomyces chitinivorans</name>
    <dbReference type="NCBI Taxonomy" id="1257027"/>
    <lineage>
        <taxon>Bacteria</taxon>
        <taxon>Bacillati</taxon>
        <taxon>Actinomycetota</taxon>
        <taxon>Actinomycetes</taxon>
        <taxon>Kitasatosporales</taxon>
        <taxon>Streptomycetaceae</taxon>
        <taxon>Streptomyces</taxon>
    </lineage>
</organism>
<dbReference type="RefSeq" id="WP_279949709.1">
    <property type="nucleotide sequence ID" value="NZ_BAABEN010000008.1"/>
</dbReference>
<gene>
    <name evidence="1" type="ORF">ACG5V6_22105</name>
</gene>
<keyword evidence="2" id="KW-1185">Reference proteome</keyword>
<sequence length="72" mass="7451">MTREPERVGAGFARTAPVRPVLTVRPVFAARAAAPPEAVHAVPAGAEGRPRVVPAARHSRGACCTARVPQCA</sequence>
<reference evidence="1 2" key="1">
    <citation type="submission" date="2024-10" db="EMBL/GenBank/DDBJ databases">
        <authorList>
            <person name="Cho J.-C."/>
        </authorList>
    </citation>
    <scope>NUCLEOTIDE SEQUENCE [LARGE SCALE GENOMIC DNA]</scope>
    <source>
        <strain evidence="1 2">KCTC29696</strain>
    </source>
</reference>
<evidence type="ECO:0000313" key="2">
    <source>
        <dbReference type="Proteomes" id="UP001607069"/>
    </source>
</evidence>
<evidence type="ECO:0000313" key="1">
    <source>
        <dbReference type="EMBL" id="MFH0250895.1"/>
    </source>
</evidence>
<dbReference type="EMBL" id="JBIHMK010000103">
    <property type="protein sequence ID" value="MFH0250895.1"/>
    <property type="molecule type" value="Genomic_DNA"/>
</dbReference>
<accession>A0ABW7HYE9</accession>
<proteinExistence type="predicted"/>
<name>A0ABW7HYE9_9ACTN</name>
<dbReference type="Proteomes" id="UP001607069">
    <property type="component" value="Unassembled WGS sequence"/>
</dbReference>